<reference evidence="1 2" key="1">
    <citation type="journal article" date="2015" name="Genome Biol. Evol.">
        <title>Phylogenomic analyses indicate that early fungi evolved digesting cell walls of algal ancestors of land plants.</title>
        <authorList>
            <person name="Chang Y."/>
            <person name="Wang S."/>
            <person name="Sekimoto S."/>
            <person name="Aerts A.L."/>
            <person name="Choi C."/>
            <person name="Clum A."/>
            <person name="LaButti K.M."/>
            <person name="Lindquist E.A."/>
            <person name="Yee Ngan C."/>
            <person name="Ohm R.A."/>
            <person name="Salamov A.A."/>
            <person name="Grigoriev I.V."/>
            <person name="Spatafora J.W."/>
            <person name="Berbee M.L."/>
        </authorList>
    </citation>
    <scope>NUCLEOTIDE SEQUENCE [LARGE SCALE GENOMIC DNA]</scope>
    <source>
        <strain evidence="1 2">NRRL 28638</strain>
    </source>
</reference>
<keyword evidence="2" id="KW-1185">Reference proteome</keyword>
<gene>
    <name evidence="1" type="ORF">CONCODRAFT_12031</name>
</gene>
<evidence type="ECO:0000313" key="1">
    <source>
        <dbReference type="EMBL" id="KXN66185.1"/>
    </source>
</evidence>
<organism evidence="1 2">
    <name type="scientific">Conidiobolus coronatus (strain ATCC 28846 / CBS 209.66 / NRRL 28638)</name>
    <name type="common">Delacroixia coronata</name>
    <dbReference type="NCBI Taxonomy" id="796925"/>
    <lineage>
        <taxon>Eukaryota</taxon>
        <taxon>Fungi</taxon>
        <taxon>Fungi incertae sedis</taxon>
        <taxon>Zoopagomycota</taxon>
        <taxon>Entomophthoromycotina</taxon>
        <taxon>Entomophthoromycetes</taxon>
        <taxon>Entomophthorales</taxon>
        <taxon>Ancylistaceae</taxon>
        <taxon>Conidiobolus</taxon>
    </lineage>
</organism>
<evidence type="ECO:0000313" key="2">
    <source>
        <dbReference type="Proteomes" id="UP000070444"/>
    </source>
</evidence>
<dbReference type="EMBL" id="KQ964757">
    <property type="protein sequence ID" value="KXN66185.1"/>
    <property type="molecule type" value="Genomic_DNA"/>
</dbReference>
<name>A0A137NTQ5_CONC2</name>
<protein>
    <submittedName>
        <fullName evidence="1">Uncharacterized protein</fullName>
    </submittedName>
</protein>
<proteinExistence type="predicted"/>
<dbReference type="AlphaFoldDB" id="A0A137NTQ5"/>
<dbReference type="Proteomes" id="UP000070444">
    <property type="component" value="Unassembled WGS sequence"/>
</dbReference>
<sequence>MFANIFSAPDFKGDTQAFSIDGAWGCVDLPNYQIQSAISTATTQLTFHYGTGCVAHVIKQVQGGFNSTDTPICAGSLFIKLNRYENTNYSGSCFNCFI</sequence>
<accession>A0A137NTQ5</accession>